<evidence type="ECO:0000313" key="2">
    <source>
        <dbReference type="Proteomes" id="UP001152759"/>
    </source>
</evidence>
<dbReference type="AlphaFoldDB" id="A0A9P0A9N0"/>
<gene>
    <name evidence="1" type="ORF">BEMITA_LOCUS8419</name>
</gene>
<evidence type="ECO:0000313" key="1">
    <source>
        <dbReference type="EMBL" id="CAH0389605.1"/>
    </source>
</evidence>
<organism evidence="1 2">
    <name type="scientific">Bemisia tabaci</name>
    <name type="common">Sweetpotato whitefly</name>
    <name type="synonym">Aleurodes tabaci</name>
    <dbReference type="NCBI Taxonomy" id="7038"/>
    <lineage>
        <taxon>Eukaryota</taxon>
        <taxon>Metazoa</taxon>
        <taxon>Ecdysozoa</taxon>
        <taxon>Arthropoda</taxon>
        <taxon>Hexapoda</taxon>
        <taxon>Insecta</taxon>
        <taxon>Pterygota</taxon>
        <taxon>Neoptera</taxon>
        <taxon>Paraneoptera</taxon>
        <taxon>Hemiptera</taxon>
        <taxon>Sternorrhyncha</taxon>
        <taxon>Aleyrodoidea</taxon>
        <taxon>Aleyrodidae</taxon>
        <taxon>Aleyrodinae</taxon>
        <taxon>Bemisia</taxon>
    </lineage>
</organism>
<name>A0A9P0A9N0_BEMTA</name>
<dbReference type="Proteomes" id="UP001152759">
    <property type="component" value="Chromosome 4"/>
</dbReference>
<accession>A0A9P0A9N0</accession>
<proteinExistence type="predicted"/>
<protein>
    <submittedName>
        <fullName evidence="1">Uncharacterized protein</fullName>
    </submittedName>
</protein>
<dbReference type="EMBL" id="OU963865">
    <property type="protein sequence ID" value="CAH0389605.1"/>
    <property type="molecule type" value="Genomic_DNA"/>
</dbReference>
<reference evidence="1" key="1">
    <citation type="submission" date="2021-12" db="EMBL/GenBank/DDBJ databases">
        <authorList>
            <person name="King R."/>
        </authorList>
    </citation>
    <scope>NUCLEOTIDE SEQUENCE</scope>
</reference>
<keyword evidence="2" id="KW-1185">Reference proteome</keyword>
<sequence>MRNSKMDAEFKMTDAELRAHFVNAVDADQCRRRYADAIMRSLAENQCQHILAQWMNLPRDDKKHCQIAENARCKLKLAYCGLWWTTRCSFQCSSINRPTATKRVFAASLARPFRVSLPRIYPRF</sequence>